<keyword evidence="1 4" id="KW-0378">Hydrolase</keyword>
<feature type="domain" description="Peptidase S9 prolyl oligopeptidase catalytic" evidence="3">
    <location>
        <begin position="470"/>
        <end position="681"/>
    </location>
</feature>
<dbReference type="SUPFAM" id="SSF63829">
    <property type="entry name" value="Calcium-dependent phosphotriesterase"/>
    <property type="match status" value="1"/>
</dbReference>
<dbReference type="Pfam" id="PF00326">
    <property type="entry name" value="Peptidase_S9"/>
    <property type="match status" value="1"/>
</dbReference>
<feature type="chain" id="PRO_5045144694" evidence="2">
    <location>
        <begin position="32"/>
        <end position="683"/>
    </location>
</feature>
<dbReference type="EC" id="3.4.-.-" evidence="4"/>
<dbReference type="EMBL" id="JBIGHZ010000001">
    <property type="protein sequence ID" value="MFG6447260.1"/>
    <property type="molecule type" value="Genomic_DNA"/>
</dbReference>
<dbReference type="RefSeq" id="WP_394458630.1">
    <property type="nucleotide sequence ID" value="NZ_JBIGHZ010000001.1"/>
</dbReference>
<organism evidence="4 5">
    <name type="scientific">Roseateles rivi</name>
    <dbReference type="NCBI Taxonomy" id="3299028"/>
    <lineage>
        <taxon>Bacteria</taxon>
        <taxon>Pseudomonadati</taxon>
        <taxon>Pseudomonadota</taxon>
        <taxon>Betaproteobacteria</taxon>
        <taxon>Burkholderiales</taxon>
        <taxon>Sphaerotilaceae</taxon>
        <taxon>Roseateles</taxon>
    </lineage>
</organism>
<comment type="caution">
    <text evidence="4">The sequence shown here is derived from an EMBL/GenBank/DDBJ whole genome shotgun (WGS) entry which is preliminary data.</text>
</comment>
<dbReference type="Proteomes" id="UP001606099">
    <property type="component" value="Unassembled WGS sequence"/>
</dbReference>
<feature type="signal peptide" evidence="2">
    <location>
        <begin position="1"/>
        <end position="31"/>
    </location>
</feature>
<name>A0ABW7FSF1_9BURK</name>
<reference evidence="4 5" key="1">
    <citation type="submission" date="2024-08" db="EMBL/GenBank/DDBJ databases">
        <authorList>
            <person name="Lu H."/>
        </authorList>
    </citation>
    <scope>NUCLEOTIDE SEQUENCE [LARGE SCALE GENOMIC DNA]</scope>
    <source>
        <strain evidence="4 5">BYS180W</strain>
    </source>
</reference>
<dbReference type="SUPFAM" id="SSF53474">
    <property type="entry name" value="alpha/beta-Hydrolases"/>
    <property type="match status" value="1"/>
</dbReference>
<gene>
    <name evidence="4" type="ORF">ACG0Z6_03275</name>
</gene>
<evidence type="ECO:0000256" key="2">
    <source>
        <dbReference type="SAM" id="SignalP"/>
    </source>
</evidence>
<dbReference type="GO" id="GO:0016787">
    <property type="term" value="F:hydrolase activity"/>
    <property type="evidence" value="ECO:0007669"/>
    <property type="project" value="UniProtKB-KW"/>
</dbReference>
<dbReference type="InterPro" id="IPR029058">
    <property type="entry name" value="AB_hydrolase_fold"/>
</dbReference>
<evidence type="ECO:0000256" key="1">
    <source>
        <dbReference type="ARBA" id="ARBA00022801"/>
    </source>
</evidence>
<keyword evidence="2" id="KW-0732">Signal</keyword>
<dbReference type="PANTHER" id="PTHR42776:SF27">
    <property type="entry name" value="DIPEPTIDYL PEPTIDASE FAMILY MEMBER 6"/>
    <property type="match status" value="1"/>
</dbReference>
<evidence type="ECO:0000313" key="4">
    <source>
        <dbReference type="EMBL" id="MFG6447260.1"/>
    </source>
</evidence>
<protein>
    <submittedName>
        <fullName evidence="4">Alpha/beta hydrolase family protein</fullName>
        <ecNumber evidence="4">3.4.-.-</ecNumber>
    </submittedName>
</protein>
<keyword evidence="5" id="KW-1185">Reference proteome</keyword>
<dbReference type="Gene3D" id="3.40.50.1820">
    <property type="entry name" value="alpha/beta hydrolase"/>
    <property type="match status" value="1"/>
</dbReference>
<sequence>MHMPQPLKRALKRTAHAAVLGLALLGAASQAESPPERVPPVPLEFFFQHARTLEAKLSPSGDYLALTTSHGSDRVALVVVSFKPSIQAQRIAHYKDADVIDFHWTSDQRLVFSVGDLKDDANADEYAPGLIAMDRDGKNQRLLVKRQAQFVTGGGADRSLEWNHMLLWSLQNTAAEIPNEVIVGRLNFSGDRQLQSVTPLWLNTETGRTRNAGVLGAPDNVQQWLFDNNGQVRLAIALDKGRVSAHWRDLKAENTWRTLFDTPPLEAPFDPIAVDTQGALYVNTNTGAQGEAELKRFDFSSGRPEAQAIVSTPGFDFTGRLRMEAGQLMGVDVLTDARQTVWLKPELKALQALADEKLPGRINVLSCRRCSQADAVVLVHSYSDRSPGEYWIYRAAEKQWETIGGVRPEIDPRRMASVDFQRIKTRDGRDMPVWITLPQGVKPGKPAPTVVMVHGGPWVRGGQWEWEPMEQFLASRGYLVIAPEFRGSTGYGAQHYRASFKQWGQAMQDDVADALLWARKEGLADPERACIAGASYGGYATLMGLIRHPELYRCGVSWVAVTDLPLLVEGSWRVNDDTGNFRKYGMADTIGRAKEDRAMLEANSPVHQAARLKRPVLLAMGENDVRVPLAHGTRMREALEKAGNPPQYVVYPGEGHGWRKVKNRVDFAQRVEAFLQQHIGNAP</sequence>
<accession>A0ABW7FSF1</accession>
<dbReference type="InterPro" id="IPR001375">
    <property type="entry name" value="Peptidase_S9_cat"/>
</dbReference>
<evidence type="ECO:0000313" key="5">
    <source>
        <dbReference type="Proteomes" id="UP001606099"/>
    </source>
</evidence>
<evidence type="ECO:0000259" key="3">
    <source>
        <dbReference type="Pfam" id="PF00326"/>
    </source>
</evidence>
<dbReference type="PANTHER" id="PTHR42776">
    <property type="entry name" value="SERINE PEPTIDASE S9 FAMILY MEMBER"/>
    <property type="match status" value="1"/>
</dbReference>
<proteinExistence type="predicted"/>